<reference evidence="12" key="1">
    <citation type="journal article" date="2021" name="Sci. Rep.">
        <title>Diploid genomic architecture of Nitzschia inconspicua, an elite biomass production diatom.</title>
        <authorList>
            <person name="Oliver A."/>
            <person name="Podell S."/>
            <person name="Pinowska A."/>
            <person name="Traller J.C."/>
            <person name="Smith S.R."/>
            <person name="McClure R."/>
            <person name="Beliaev A."/>
            <person name="Bohutskyi P."/>
            <person name="Hill E.A."/>
            <person name="Rabines A."/>
            <person name="Zheng H."/>
            <person name="Allen L.Z."/>
            <person name="Kuo A."/>
            <person name="Grigoriev I.V."/>
            <person name="Allen A.E."/>
            <person name="Hazlebeck D."/>
            <person name="Allen E.E."/>
        </authorList>
    </citation>
    <scope>NUCLEOTIDE SEQUENCE</scope>
    <source>
        <strain evidence="12">Hildebrandi</strain>
    </source>
</reference>
<evidence type="ECO:0000256" key="8">
    <source>
        <dbReference type="ARBA" id="ARBA00023136"/>
    </source>
</evidence>
<protein>
    <recommendedName>
        <fullName evidence="11">Ion transport domain-containing protein</fullName>
    </recommendedName>
</protein>
<comment type="subcellular location">
    <subcellularLocation>
        <location evidence="1">Cell membrane</location>
        <topology evidence="1">Multi-pass membrane protein</topology>
    </subcellularLocation>
</comment>
<evidence type="ECO:0000256" key="3">
    <source>
        <dbReference type="ARBA" id="ARBA00022475"/>
    </source>
</evidence>
<dbReference type="GO" id="GO:0005886">
    <property type="term" value="C:plasma membrane"/>
    <property type="evidence" value="ECO:0007669"/>
    <property type="project" value="UniProtKB-SubCell"/>
</dbReference>
<dbReference type="GO" id="GO:0030171">
    <property type="term" value="F:voltage-gated proton channel activity"/>
    <property type="evidence" value="ECO:0007669"/>
    <property type="project" value="InterPro"/>
</dbReference>
<dbReference type="PANTHER" id="PTHR46480:SF1">
    <property type="entry name" value="VOLTAGE-GATED HYDROGEN CHANNEL 1"/>
    <property type="match status" value="1"/>
</dbReference>
<dbReference type="OrthoDB" id="427456at2759"/>
<evidence type="ECO:0000256" key="1">
    <source>
        <dbReference type="ARBA" id="ARBA00004651"/>
    </source>
</evidence>
<feature type="domain" description="Ion transport" evidence="11">
    <location>
        <begin position="215"/>
        <end position="294"/>
    </location>
</feature>
<keyword evidence="5" id="KW-0851">Voltage-gated channel</keyword>
<proteinExistence type="predicted"/>
<gene>
    <name evidence="12" type="ORF">IV203_009149</name>
</gene>
<evidence type="ECO:0000259" key="11">
    <source>
        <dbReference type="Pfam" id="PF00520"/>
    </source>
</evidence>
<evidence type="ECO:0000313" key="13">
    <source>
        <dbReference type="Proteomes" id="UP000693970"/>
    </source>
</evidence>
<evidence type="ECO:0000256" key="5">
    <source>
        <dbReference type="ARBA" id="ARBA00022882"/>
    </source>
</evidence>
<keyword evidence="7" id="KW-0406">Ion transport</keyword>
<keyword evidence="2" id="KW-0813">Transport</keyword>
<dbReference type="InterPro" id="IPR005821">
    <property type="entry name" value="Ion_trans_dom"/>
</dbReference>
<dbReference type="Proteomes" id="UP000693970">
    <property type="component" value="Unassembled WGS sequence"/>
</dbReference>
<dbReference type="AlphaFoldDB" id="A0A9K3L1L2"/>
<evidence type="ECO:0000256" key="4">
    <source>
        <dbReference type="ARBA" id="ARBA00022692"/>
    </source>
</evidence>
<evidence type="ECO:0000256" key="7">
    <source>
        <dbReference type="ARBA" id="ARBA00023065"/>
    </source>
</evidence>
<evidence type="ECO:0000256" key="2">
    <source>
        <dbReference type="ARBA" id="ARBA00022448"/>
    </source>
</evidence>
<dbReference type="InterPro" id="IPR031846">
    <property type="entry name" value="Hvcn1"/>
</dbReference>
<dbReference type="EMBL" id="JAGRRH010000017">
    <property type="protein sequence ID" value="KAG7353101.1"/>
    <property type="molecule type" value="Genomic_DNA"/>
</dbReference>
<evidence type="ECO:0000256" key="10">
    <source>
        <dbReference type="SAM" id="Phobius"/>
    </source>
</evidence>
<accession>A0A9K3L1L2</accession>
<comment type="caution">
    <text evidence="12">The sequence shown here is derived from an EMBL/GenBank/DDBJ whole genome shotgun (WGS) entry which is preliminary data.</text>
</comment>
<keyword evidence="3" id="KW-1003">Cell membrane</keyword>
<keyword evidence="13" id="KW-1185">Reference proteome</keyword>
<keyword evidence="9" id="KW-0407">Ion channel</keyword>
<keyword evidence="8 10" id="KW-0472">Membrane</keyword>
<feature type="transmembrane region" description="Helical" evidence="10">
    <location>
        <begin position="216"/>
        <end position="238"/>
    </location>
</feature>
<evidence type="ECO:0000256" key="6">
    <source>
        <dbReference type="ARBA" id="ARBA00022989"/>
    </source>
</evidence>
<keyword evidence="4 10" id="KW-0812">Transmembrane</keyword>
<dbReference type="PANTHER" id="PTHR46480">
    <property type="entry name" value="F20B24.22"/>
    <property type="match status" value="1"/>
</dbReference>
<dbReference type="Pfam" id="PF00520">
    <property type="entry name" value="Ion_trans"/>
    <property type="match status" value="1"/>
</dbReference>
<evidence type="ECO:0000256" key="9">
    <source>
        <dbReference type="ARBA" id="ARBA00023303"/>
    </source>
</evidence>
<evidence type="ECO:0000313" key="12">
    <source>
        <dbReference type="EMBL" id="KAG7353101.1"/>
    </source>
</evidence>
<name>A0A9K3L1L2_9STRA</name>
<dbReference type="GO" id="GO:0034702">
    <property type="term" value="C:monoatomic ion channel complex"/>
    <property type="evidence" value="ECO:0007669"/>
    <property type="project" value="UniProtKB-KW"/>
</dbReference>
<organism evidence="12 13">
    <name type="scientific">Nitzschia inconspicua</name>
    <dbReference type="NCBI Taxonomy" id="303405"/>
    <lineage>
        <taxon>Eukaryota</taxon>
        <taxon>Sar</taxon>
        <taxon>Stramenopiles</taxon>
        <taxon>Ochrophyta</taxon>
        <taxon>Bacillariophyta</taxon>
        <taxon>Bacillariophyceae</taxon>
        <taxon>Bacillariophycidae</taxon>
        <taxon>Bacillariales</taxon>
        <taxon>Bacillariaceae</taxon>
        <taxon>Nitzschia</taxon>
    </lineage>
</organism>
<keyword evidence="6 10" id="KW-1133">Transmembrane helix</keyword>
<feature type="transmembrane region" description="Helical" evidence="10">
    <location>
        <begin position="250"/>
        <end position="270"/>
    </location>
</feature>
<reference evidence="12" key="2">
    <citation type="submission" date="2021-04" db="EMBL/GenBank/DDBJ databases">
        <authorList>
            <person name="Podell S."/>
        </authorList>
    </citation>
    <scope>NUCLEOTIDE SEQUENCE</scope>
    <source>
        <strain evidence="12">Hildebrandi</strain>
    </source>
</reference>
<feature type="transmembrane region" description="Helical" evidence="10">
    <location>
        <begin position="128"/>
        <end position="149"/>
    </location>
</feature>
<sequence>MTVDERSDEPVLPLPEHIKTNKVTMLSQSTLQRERTSNNTPGQIAGCCLSSDTKLLTGIQQDNVGAGRRVRMMSDLLPSKRGISTRDLNFGIPSNMAAQEHVVEIHGIDSMKAVTLCFLHQKWVQMTLLALLLLDVLILFLELLLLGGFPDCRVIVRDCVACCQESHHEAAAEGGERQLSGGEDHGEEICEAGYLNTGEASCDEQKWHVVHSLELAMFWTTICILSIFMIEILIEIWALSPSVFFRQCFYAMDFIIVSVSLILELLFHFLSRTWAEELAGFVVFFRLWRFVRIGHGIVEVTSELTHEVYEELLEYTAQCEDVIKGHGLKLPETTKRVHKMVDEKDDKNHE</sequence>